<protein>
    <submittedName>
        <fullName evidence="1">Astrotactin 1</fullName>
    </submittedName>
</protein>
<evidence type="ECO:0000313" key="1">
    <source>
        <dbReference type="EMBL" id="KAF6396164.1"/>
    </source>
</evidence>
<dbReference type="AlphaFoldDB" id="A0A7J8BBU8"/>
<reference evidence="1 2" key="1">
    <citation type="journal article" date="2020" name="Nature">
        <title>Six reference-quality genomes reveal evolution of bat adaptations.</title>
        <authorList>
            <person name="Jebb D."/>
            <person name="Huang Z."/>
            <person name="Pippel M."/>
            <person name="Hughes G.M."/>
            <person name="Lavrichenko K."/>
            <person name="Devanna P."/>
            <person name="Winkler S."/>
            <person name="Jermiin L.S."/>
            <person name="Skirmuntt E.C."/>
            <person name="Katzourakis A."/>
            <person name="Burkitt-Gray L."/>
            <person name="Ray D.A."/>
            <person name="Sullivan K.A.M."/>
            <person name="Roscito J.G."/>
            <person name="Kirilenko B.M."/>
            <person name="Davalos L.M."/>
            <person name="Corthals A.P."/>
            <person name="Power M.L."/>
            <person name="Jones G."/>
            <person name="Ransome R.D."/>
            <person name="Dechmann D.K.N."/>
            <person name="Locatelli A.G."/>
            <person name="Puechmaille S.J."/>
            <person name="Fedrigo O."/>
            <person name="Jarvis E.D."/>
            <person name="Hiller M."/>
            <person name="Vernes S.C."/>
            <person name="Myers E.W."/>
            <person name="Teeling E.C."/>
        </authorList>
    </citation>
    <scope>NUCLEOTIDE SEQUENCE [LARGE SCALE GENOMIC DNA]</scope>
    <source>
        <strain evidence="1">MRouAeg1</strain>
        <tissue evidence="1">Muscle</tissue>
    </source>
</reference>
<accession>A0A7J8BBU8</accession>
<sequence length="108" mass="12017">MGHTPTRGGQRVSRDLERERAFRSRTLRVWHAASRLVHGGEKKRLYRDLRIDPPERKEGGGRQNLPPGRCPACGCKAGLTSSLCSQPRSTKESRMHTISPPTLSACLV</sequence>
<gene>
    <name evidence="1" type="ORF">HJG63_001113</name>
</gene>
<name>A0A7J8BBU8_ROUAE</name>
<proteinExistence type="predicted"/>
<evidence type="ECO:0000313" key="2">
    <source>
        <dbReference type="Proteomes" id="UP000593571"/>
    </source>
</evidence>
<comment type="caution">
    <text evidence="1">The sequence shown here is derived from an EMBL/GenBank/DDBJ whole genome shotgun (WGS) entry which is preliminary data.</text>
</comment>
<organism evidence="1 2">
    <name type="scientific">Rousettus aegyptiacus</name>
    <name type="common">Egyptian fruit bat</name>
    <name type="synonym">Pteropus aegyptiacus</name>
    <dbReference type="NCBI Taxonomy" id="9407"/>
    <lineage>
        <taxon>Eukaryota</taxon>
        <taxon>Metazoa</taxon>
        <taxon>Chordata</taxon>
        <taxon>Craniata</taxon>
        <taxon>Vertebrata</taxon>
        <taxon>Euteleostomi</taxon>
        <taxon>Mammalia</taxon>
        <taxon>Eutheria</taxon>
        <taxon>Laurasiatheria</taxon>
        <taxon>Chiroptera</taxon>
        <taxon>Yinpterochiroptera</taxon>
        <taxon>Pteropodoidea</taxon>
        <taxon>Pteropodidae</taxon>
        <taxon>Rousettinae</taxon>
        <taxon>Rousettus</taxon>
    </lineage>
</organism>
<keyword evidence="2" id="KW-1185">Reference proteome</keyword>
<dbReference type="Proteomes" id="UP000593571">
    <property type="component" value="Unassembled WGS sequence"/>
</dbReference>
<dbReference type="EMBL" id="JACASE010000017">
    <property type="protein sequence ID" value="KAF6396164.1"/>
    <property type="molecule type" value="Genomic_DNA"/>
</dbReference>